<keyword evidence="2" id="KW-0805">Transcription regulation</keyword>
<keyword evidence="4" id="KW-0010">Activator</keyword>
<feature type="domain" description="HTH lysR-type" evidence="6">
    <location>
        <begin position="1"/>
        <end position="58"/>
    </location>
</feature>
<dbReference type="SUPFAM" id="SSF46785">
    <property type="entry name" value="Winged helix' DNA-binding domain"/>
    <property type="match status" value="1"/>
</dbReference>
<proteinExistence type="inferred from homology"/>
<dbReference type="GO" id="GO:0003700">
    <property type="term" value="F:DNA-binding transcription factor activity"/>
    <property type="evidence" value="ECO:0007669"/>
    <property type="project" value="InterPro"/>
</dbReference>
<dbReference type="PRINTS" id="PR00039">
    <property type="entry name" value="HTHLYSR"/>
</dbReference>
<dbReference type="PANTHER" id="PTHR30346:SF26">
    <property type="entry name" value="HYDROGEN PEROXIDE-INDUCIBLE GENES ACTIVATOR"/>
    <property type="match status" value="1"/>
</dbReference>
<dbReference type="PROSITE" id="PS50931">
    <property type="entry name" value="HTH_LYSR"/>
    <property type="match status" value="1"/>
</dbReference>
<evidence type="ECO:0000256" key="2">
    <source>
        <dbReference type="ARBA" id="ARBA00023015"/>
    </source>
</evidence>
<dbReference type="Gene3D" id="1.10.10.10">
    <property type="entry name" value="Winged helix-like DNA-binding domain superfamily/Winged helix DNA-binding domain"/>
    <property type="match status" value="1"/>
</dbReference>
<dbReference type="OrthoDB" id="6624490at2"/>
<evidence type="ECO:0000313" key="7">
    <source>
        <dbReference type="EMBL" id="SMA37529.1"/>
    </source>
</evidence>
<accession>A0A1X7AFU2</accession>
<evidence type="ECO:0000259" key="6">
    <source>
        <dbReference type="PROSITE" id="PS50931"/>
    </source>
</evidence>
<dbReference type="InterPro" id="IPR000847">
    <property type="entry name" value="LysR_HTH_N"/>
</dbReference>
<dbReference type="EMBL" id="FWPT01000002">
    <property type="protein sequence ID" value="SMA37529.1"/>
    <property type="molecule type" value="Genomic_DNA"/>
</dbReference>
<evidence type="ECO:0000256" key="3">
    <source>
        <dbReference type="ARBA" id="ARBA00023125"/>
    </source>
</evidence>
<evidence type="ECO:0000256" key="5">
    <source>
        <dbReference type="ARBA" id="ARBA00023163"/>
    </source>
</evidence>
<evidence type="ECO:0000256" key="4">
    <source>
        <dbReference type="ARBA" id="ARBA00023159"/>
    </source>
</evidence>
<dbReference type="InterPro" id="IPR036390">
    <property type="entry name" value="WH_DNA-bd_sf"/>
</dbReference>
<dbReference type="InterPro" id="IPR036388">
    <property type="entry name" value="WH-like_DNA-bd_sf"/>
</dbReference>
<evidence type="ECO:0000256" key="1">
    <source>
        <dbReference type="ARBA" id="ARBA00009437"/>
    </source>
</evidence>
<dbReference type="CDD" id="cd05466">
    <property type="entry name" value="PBP2_LTTR_substrate"/>
    <property type="match status" value="1"/>
</dbReference>
<dbReference type="Proteomes" id="UP000196573">
    <property type="component" value="Unassembled WGS sequence"/>
</dbReference>
<dbReference type="SUPFAM" id="SSF53850">
    <property type="entry name" value="Periplasmic binding protein-like II"/>
    <property type="match status" value="1"/>
</dbReference>
<comment type="similarity">
    <text evidence="1">Belongs to the LysR transcriptional regulatory family.</text>
</comment>
<dbReference type="Pfam" id="PF03466">
    <property type="entry name" value="LysR_substrate"/>
    <property type="match status" value="1"/>
</dbReference>
<dbReference type="Gene3D" id="3.40.190.10">
    <property type="entry name" value="Periplasmic binding protein-like II"/>
    <property type="match status" value="2"/>
</dbReference>
<keyword evidence="8" id="KW-1185">Reference proteome</keyword>
<keyword evidence="3" id="KW-0238">DNA-binding</keyword>
<dbReference type="GO" id="GO:0003677">
    <property type="term" value="F:DNA binding"/>
    <property type="evidence" value="ECO:0007669"/>
    <property type="project" value="UniProtKB-KW"/>
</dbReference>
<dbReference type="RefSeq" id="WP_087107068.1">
    <property type="nucleotide sequence ID" value="NZ_CBCSCN010000014.1"/>
</dbReference>
<gene>
    <name evidence="7" type="primary">oxyR_1</name>
    <name evidence="7" type="ORF">EHSB41UT_00751</name>
</gene>
<organism evidence="7 8">
    <name type="scientific">Parendozoicomonas haliclonae</name>
    <dbReference type="NCBI Taxonomy" id="1960125"/>
    <lineage>
        <taxon>Bacteria</taxon>
        <taxon>Pseudomonadati</taxon>
        <taxon>Pseudomonadota</taxon>
        <taxon>Gammaproteobacteria</taxon>
        <taxon>Oceanospirillales</taxon>
        <taxon>Endozoicomonadaceae</taxon>
        <taxon>Parendozoicomonas</taxon>
    </lineage>
</organism>
<name>A0A1X7AFU2_9GAMM</name>
<evidence type="ECO:0000313" key="8">
    <source>
        <dbReference type="Proteomes" id="UP000196573"/>
    </source>
</evidence>
<dbReference type="AlphaFoldDB" id="A0A1X7AFU2"/>
<reference evidence="7 8" key="1">
    <citation type="submission" date="2017-03" db="EMBL/GenBank/DDBJ databases">
        <authorList>
            <person name="Afonso C.L."/>
            <person name="Miller P.J."/>
            <person name="Scott M.A."/>
            <person name="Spackman E."/>
            <person name="Goraichik I."/>
            <person name="Dimitrov K.M."/>
            <person name="Suarez D.L."/>
            <person name="Swayne D.E."/>
        </authorList>
    </citation>
    <scope>NUCLEOTIDE SEQUENCE [LARGE SCALE GENOMIC DNA]</scope>
    <source>
        <strain evidence="7">SB41UT1</strain>
    </source>
</reference>
<dbReference type="FunFam" id="1.10.10.10:FF:000001">
    <property type="entry name" value="LysR family transcriptional regulator"/>
    <property type="match status" value="1"/>
</dbReference>
<dbReference type="InterPro" id="IPR005119">
    <property type="entry name" value="LysR_subst-bd"/>
</dbReference>
<protein>
    <submittedName>
        <fullName evidence="7">Hydrogen peroxide-inducible genes activator</fullName>
    </submittedName>
</protein>
<dbReference type="Pfam" id="PF00126">
    <property type="entry name" value="HTH_1"/>
    <property type="match status" value="1"/>
</dbReference>
<sequence length="286" mass="32301">MDLKLLRQFVAVYEEKNMTRAASRCHISQPALSNGIRHLEEDLGQVLFERTRSGTHPTRTAEQLYPVALRSLRDFDQISELFSGASTSLPLTLGIMPELPQRQIAAFYQTLRSLFPDNPLTLVSHDQPCEARVILDVMKDSDELFQPLWSEPYMFTAHRDHPLAQLESVQTSDLDGQAFIVCPPCESHHRTLGLLGQMGLKPSVTLSAATKDMVRQLLLANAGVSFLPQYMSEEWQELVVRPFQGPSLSRNVGLCWSSSRLPSPELQKLLQFLLEQGAVLTHRFEF</sequence>
<dbReference type="PANTHER" id="PTHR30346">
    <property type="entry name" value="TRANSCRIPTIONAL DUAL REGULATOR HCAR-RELATED"/>
    <property type="match status" value="1"/>
</dbReference>
<dbReference type="GO" id="GO:0032993">
    <property type="term" value="C:protein-DNA complex"/>
    <property type="evidence" value="ECO:0007669"/>
    <property type="project" value="TreeGrafter"/>
</dbReference>
<keyword evidence="5" id="KW-0804">Transcription</keyword>